<dbReference type="Gene3D" id="3.20.20.370">
    <property type="entry name" value="Glycoside hydrolase/deacetylase"/>
    <property type="match status" value="1"/>
</dbReference>
<dbReference type="AlphaFoldDB" id="A0A9P5V7S5"/>
<feature type="compositionally biased region" description="Polar residues" evidence="3">
    <location>
        <begin position="392"/>
        <end position="404"/>
    </location>
</feature>
<evidence type="ECO:0000259" key="4">
    <source>
        <dbReference type="PROSITE" id="PS51677"/>
    </source>
</evidence>
<feature type="compositionally biased region" description="Pro residues" evidence="3">
    <location>
        <begin position="337"/>
        <end position="354"/>
    </location>
</feature>
<name>A0A9P5V7S5_9FUNG</name>
<feature type="region of interest" description="Disordered" evidence="3">
    <location>
        <begin position="39"/>
        <end position="64"/>
    </location>
</feature>
<organism evidence="5 6">
    <name type="scientific">Linnemannia schmuckeri</name>
    <dbReference type="NCBI Taxonomy" id="64567"/>
    <lineage>
        <taxon>Eukaryota</taxon>
        <taxon>Fungi</taxon>
        <taxon>Fungi incertae sedis</taxon>
        <taxon>Mucoromycota</taxon>
        <taxon>Mortierellomycotina</taxon>
        <taxon>Mortierellomycetes</taxon>
        <taxon>Mortierellales</taxon>
        <taxon>Mortierellaceae</taxon>
        <taxon>Linnemannia</taxon>
    </lineage>
</organism>
<dbReference type="OrthoDB" id="407355at2759"/>
<feature type="region of interest" description="Disordered" evidence="3">
    <location>
        <begin position="337"/>
        <end position="404"/>
    </location>
</feature>
<accession>A0A9P5V7S5</accession>
<comment type="caution">
    <text evidence="5">The sequence shown here is derived from an EMBL/GenBank/DDBJ whole genome shotgun (WGS) entry which is preliminary data.</text>
</comment>
<keyword evidence="2" id="KW-0378">Hydrolase</keyword>
<feature type="domain" description="NodB homology" evidence="4">
    <location>
        <begin position="128"/>
        <end position="317"/>
    </location>
</feature>
<dbReference type="GO" id="GO:0005975">
    <property type="term" value="P:carbohydrate metabolic process"/>
    <property type="evidence" value="ECO:0007669"/>
    <property type="project" value="InterPro"/>
</dbReference>
<dbReference type="InterPro" id="IPR050248">
    <property type="entry name" value="Polysacc_deacetylase_ArnD"/>
</dbReference>
<evidence type="ECO:0000313" key="5">
    <source>
        <dbReference type="EMBL" id="KAF9144225.1"/>
    </source>
</evidence>
<dbReference type="Pfam" id="PF01522">
    <property type="entry name" value="Polysacc_deac_1"/>
    <property type="match status" value="1"/>
</dbReference>
<dbReference type="SUPFAM" id="SSF88713">
    <property type="entry name" value="Glycoside hydrolase/deacetylase"/>
    <property type="match status" value="1"/>
</dbReference>
<gene>
    <name evidence="5" type="primary">CDA2_1</name>
    <name evidence="5" type="ORF">BG015_000175</name>
</gene>
<keyword evidence="6" id="KW-1185">Reference proteome</keyword>
<evidence type="ECO:0000256" key="2">
    <source>
        <dbReference type="ARBA" id="ARBA00022801"/>
    </source>
</evidence>
<dbReference type="GO" id="GO:0046872">
    <property type="term" value="F:metal ion binding"/>
    <property type="evidence" value="ECO:0007669"/>
    <property type="project" value="UniProtKB-KW"/>
</dbReference>
<dbReference type="GO" id="GO:0009272">
    <property type="term" value="P:fungal-type cell wall biogenesis"/>
    <property type="evidence" value="ECO:0007669"/>
    <property type="project" value="UniProtKB-ARBA"/>
</dbReference>
<dbReference type="GO" id="GO:0016020">
    <property type="term" value="C:membrane"/>
    <property type="evidence" value="ECO:0007669"/>
    <property type="project" value="TreeGrafter"/>
</dbReference>
<evidence type="ECO:0000256" key="1">
    <source>
        <dbReference type="ARBA" id="ARBA00022723"/>
    </source>
</evidence>
<sequence length="425" mass="46228">MTRSGTNNHKKKITAAILLGSIALAITLFTTVADAAAPKIPHKPDISHPKGSSPWPDYGEKPKTNTPEVKAWVKSIDWSKVPKLPIRHTDSPGDPPECPEKEVPEKDCWWTCTGCFAPDDVFECPGKNEWGLTFDDGPEPGVTEHLFDLLKEKNLTATFFVTGMKSTKAPWLLQDTIDKGHHLASHTWSHSGLTTLTNEEIVAELKWTEKYIFDHTGYKVKYFRPPYGDIDNRVRAIARELGFKTVIWSTEWDTQDWQLAENTISSKQIVNIFNSALKTLPNRKKGVVTLQHDGDKKLVPMARTLLDMGMKKGMKPMSIAQCLNDKVGYNAVPALPAAPAPKKPTTPAPAPVPPASGVKQTGKAEPEVSTPTSPAAKDDKEEPISAPGVVKSTANPGKKSSASTVSAGLSVAGWTLAAVIASFVL</sequence>
<reference evidence="5" key="1">
    <citation type="journal article" date="2020" name="Fungal Divers.">
        <title>Resolving the Mortierellaceae phylogeny through synthesis of multi-gene phylogenetics and phylogenomics.</title>
        <authorList>
            <person name="Vandepol N."/>
            <person name="Liber J."/>
            <person name="Desiro A."/>
            <person name="Na H."/>
            <person name="Kennedy M."/>
            <person name="Barry K."/>
            <person name="Grigoriev I.V."/>
            <person name="Miller A.N."/>
            <person name="O'Donnell K."/>
            <person name="Stajich J.E."/>
            <person name="Bonito G."/>
        </authorList>
    </citation>
    <scope>NUCLEOTIDE SEQUENCE</scope>
    <source>
        <strain evidence="5">NRRL 6426</strain>
    </source>
</reference>
<dbReference type="Proteomes" id="UP000748756">
    <property type="component" value="Unassembled WGS sequence"/>
</dbReference>
<dbReference type="InterPro" id="IPR002509">
    <property type="entry name" value="NODB_dom"/>
</dbReference>
<evidence type="ECO:0000313" key="6">
    <source>
        <dbReference type="Proteomes" id="UP000748756"/>
    </source>
</evidence>
<protein>
    <submittedName>
        <fullName evidence="5">Chitin deacetylase</fullName>
    </submittedName>
</protein>
<dbReference type="PANTHER" id="PTHR10587:SF133">
    <property type="entry name" value="CHITIN DEACETYLASE 1-RELATED"/>
    <property type="match status" value="1"/>
</dbReference>
<dbReference type="PANTHER" id="PTHR10587">
    <property type="entry name" value="GLYCOSYL TRANSFERASE-RELATED"/>
    <property type="match status" value="1"/>
</dbReference>
<proteinExistence type="predicted"/>
<dbReference type="GO" id="GO:0004099">
    <property type="term" value="F:chitin deacetylase activity"/>
    <property type="evidence" value="ECO:0007669"/>
    <property type="project" value="TreeGrafter"/>
</dbReference>
<keyword evidence="1" id="KW-0479">Metal-binding</keyword>
<dbReference type="PROSITE" id="PS51677">
    <property type="entry name" value="NODB"/>
    <property type="match status" value="1"/>
</dbReference>
<dbReference type="InterPro" id="IPR011330">
    <property type="entry name" value="Glyco_hydro/deAcase_b/a-brl"/>
</dbReference>
<evidence type="ECO:0000256" key="3">
    <source>
        <dbReference type="SAM" id="MobiDB-lite"/>
    </source>
</evidence>
<dbReference type="EMBL" id="JAAAUQ010001022">
    <property type="protein sequence ID" value="KAF9144225.1"/>
    <property type="molecule type" value="Genomic_DNA"/>
</dbReference>